<evidence type="ECO:0000313" key="15">
    <source>
        <dbReference type="EMBL" id="KAL0570816.1"/>
    </source>
</evidence>
<evidence type="ECO:0000256" key="3">
    <source>
        <dbReference type="ARBA" id="ARBA00022553"/>
    </source>
</evidence>
<keyword evidence="16" id="KW-1185">Reference proteome</keyword>
<evidence type="ECO:0000256" key="13">
    <source>
        <dbReference type="SAM" id="Phobius"/>
    </source>
</evidence>
<name>A0ABR3F6H4_9AGAR</name>
<evidence type="ECO:0000256" key="11">
    <source>
        <dbReference type="ARBA" id="ARBA00023137"/>
    </source>
</evidence>
<proteinExistence type="predicted"/>
<evidence type="ECO:0000256" key="10">
    <source>
        <dbReference type="ARBA" id="ARBA00023136"/>
    </source>
</evidence>
<keyword evidence="10 13" id="KW-0472">Membrane</keyword>
<dbReference type="PANTHER" id="PTHR15549">
    <property type="entry name" value="PAIRED IMMUNOGLOBULIN-LIKE TYPE 2 RECEPTOR"/>
    <property type="match status" value="1"/>
</dbReference>
<dbReference type="Pfam" id="PF21314">
    <property type="entry name" value="TM_ErbB1"/>
    <property type="match status" value="1"/>
</dbReference>
<feature type="compositionally biased region" description="Basic and acidic residues" evidence="12">
    <location>
        <begin position="437"/>
        <end position="447"/>
    </location>
</feature>
<feature type="region of interest" description="Disordered" evidence="12">
    <location>
        <begin position="399"/>
        <end position="460"/>
    </location>
</feature>
<gene>
    <name evidence="15" type="ORF">V5O48_011131</name>
</gene>
<dbReference type="EC" id="2.7.10.1" evidence="2"/>
<dbReference type="EMBL" id="JBAHYK010000868">
    <property type="protein sequence ID" value="KAL0570816.1"/>
    <property type="molecule type" value="Genomic_DNA"/>
</dbReference>
<feature type="compositionally biased region" description="Low complexity" evidence="12">
    <location>
        <begin position="400"/>
        <end position="416"/>
    </location>
</feature>
<dbReference type="InterPro" id="IPR049328">
    <property type="entry name" value="TM_ErbB1"/>
</dbReference>
<reference evidence="15 16" key="1">
    <citation type="submission" date="2024-02" db="EMBL/GenBank/DDBJ databases">
        <title>A draft genome for the cacao thread blight pathogen Marasmius crinis-equi.</title>
        <authorList>
            <person name="Cohen S.P."/>
            <person name="Baruah I.K."/>
            <person name="Amoako-Attah I."/>
            <person name="Bukari Y."/>
            <person name="Meinhardt L.W."/>
            <person name="Bailey B.A."/>
        </authorList>
    </citation>
    <scope>NUCLEOTIDE SEQUENCE [LARGE SCALE GENOMIC DNA]</scope>
    <source>
        <strain evidence="15 16">GH-76</strain>
    </source>
</reference>
<keyword evidence="4" id="KW-0808">Transferase</keyword>
<keyword evidence="8" id="KW-0067">ATP-binding</keyword>
<dbReference type="Gene3D" id="2.60.120.260">
    <property type="entry name" value="Galactose-binding domain-like"/>
    <property type="match status" value="2"/>
</dbReference>
<evidence type="ECO:0000256" key="8">
    <source>
        <dbReference type="ARBA" id="ARBA00022840"/>
    </source>
</evidence>
<evidence type="ECO:0000256" key="12">
    <source>
        <dbReference type="SAM" id="MobiDB-lite"/>
    </source>
</evidence>
<keyword evidence="9 13" id="KW-1133">Transmembrane helix</keyword>
<dbReference type="InterPro" id="IPR044912">
    <property type="entry name" value="Egfr_JX_dom"/>
</dbReference>
<feature type="transmembrane region" description="Helical" evidence="13">
    <location>
        <begin position="288"/>
        <end position="312"/>
    </location>
</feature>
<evidence type="ECO:0000256" key="7">
    <source>
        <dbReference type="ARBA" id="ARBA00022777"/>
    </source>
</evidence>
<dbReference type="Proteomes" id="UP001465976">
    <property type="component" value="Unassembled WGS sequence"/>
</dbReference>
<dbReference type="InterPro" id="IPR051694">
    <property type="entry name" value="Immunoregulatory_rcpt-like"/>
</dbReference>
<evidence type="ECO:0000256" key="4">
    <source>
        <dbReference type="ARBA" id="ARBA00022679"/>
    </source>
</evidence>
<dbReference type="Gene3D" id="6.10.250.2930">
    <property type="match status" value="1"/>
</dbReference>
<evidence type="ECO:0000259" key="14">
    <source>
        <dbReference type="Pfam" id="PF21314"/>
    </source>
</evidence>
<sequence length="460" mass="49993">MSTAPGPAIIDDRDSAVRWSGPTWFEGKSDRLFGGTCKFSRVAGVNGTLSFSGTSVTVYGSTFTTANASMTFRLDNDKEVAYNVRANSTPAFFHHQVLWQSPKLTDTEHTLVITQKTNLTEGQDTVICPDFFTYVPSESAITANTSYLLDDQDSRVKYSGSWTTSVGERNELMDQTGMFSEVTGSSFELEFEGAGIQVYGAVYHNKTEAVRAELKLDDGSPTTFAPPEPTDDIYNQQIFQASNLPRKTHKLTGSLTNGGLLIVDYFLIQPGDPTAPPPDTGNGRKTPAGAIAGGVVGGLALVVILLMVFWWLRRRKRIRHQRELEAVGADLITPYPAPVPASRNPTHPNQNTLSPLRMAEVEGPRPLPGKGGQMEAQTGNRDLSLVHVPVYISDSEFSGTSTYSPYTSPSTSLSPLRLGEVAGPRPLPDPNNPQLAEHVDSGLRFREGAPSLPPPRYTQD</sequence>
<keyword evidence="5 13" id="KW-0812">Transmembrane</keyword>
<evidence type="ECO:0000256" key="9">
    <source>
        <dbReference type="ARBA" id="ARBA00022989"/>
    </source>
</evidence>
<comment type="subcellular location">
    <subcellularLocation>
        <location evidence="1">Membrane</location>
        <topology evidence="1">Single-pass membrane protein</topology>
    </subcellularLocation>
</comment>
<evidence type="ECO:0000256" key="6">
    <source>
        <dbReference type="ARBA" id="ARBA00022741"/>
    </source>
</evidence>
<accession>A0ABR3F6H4</accession>
<evidence type="ECO:0000256" key="2">
    <source>
        <dbReference type="ARBA" id="ARBA00011902"/>
    </source>
</evidence>
<keyword evidence="6" id="KW-0547">Nucleotide-binding</keyword>
<comment type="caution">
    <text evidence="15">The sequence shown here is derived from an EMBL/GenBank/DDBJ whole genome shotgun (WGS) entry which is preliminary data.</text>
</comment>
<keyword evidence="7" id="KW-0418">Kinase</keyword>
<protein>
    <recommendedName>
        <fullName evidence="2">receptor protein-tyrosine kinase</fullName>
        <ecNumber evidence="2">2.7.10.1</ecNumber>
    </recommendedName>
</protein>
<feature type="compositionally biased region" description="Pro residues" evidence="12">
    <location>
        <begin position="451"/>
        <end position="460"/>
    </location>
</feature>
<organism evidence="15 16">
    <name type="scientific">Marasmius crinis-equi</name>
    <dbReference type="NCBI Taxonomy" id="585013"/>
    <lineage>
        <taxon>Eukaryota</taxon>
        <taxon>Fungi</taxon>
        <taxon>Dikarya</taxon>
        <taxon>Basidiomycota</taxon>
        <taxon>Agaricomycotina</taxon>
        <taxon>Agaricomycetes</taxon>
        <taxon>Agaricomycetidae</taxon>
        <taxon>Agaricales</taxon>
        <taxon>Marasmiineae</taxon>
        <taxon>Marasmiaceae</taxon>
        <taxon>Marasmius</taxon>
    </lineage>
</organism>
<feature type="domain" description="Epidermal growth factor receptor-like transmembrane-juxtamembrane segment" evidence="14">
    <location>
        <begin position="291"/>
        <end position="324"/>
    </location>
</feature>
<evidence type="ECO:0000256" key="5">
    <source>
        <dbReference type="ARBA" id="ARBA00022692"/>
    </source>
</evidence>
<keyword evidence="11" id="KW-0829">Tyrosine-protein kinase</keyword>
<keyword evidence="3" id="KW-0597">Phosphoprotein</keyword>
<evidence type="ECO:0000256" key="1">
    <source>
        <dbReference type="ARBA" id="ARBA00004167"/>
    </source>
</evidence>
<evidence type="ECO:0000313" key="16">
    <source>
        <dbReference type="Proteomes" id="UP001465976"/>
    </source>
</evidence>